<dbReference type="AlphaFoldDB" id="A0A7W4KAJ0"/>
<dbReference type="RefSeq" id="WP_182961915.1">
    <property type="nucleotide sequence ID" value="NZ_JABEQM010000029.1"/>
</dbReference>
<organism evidence="1 2">
    <name type="scientific">Gluconacetobacter tumulisoli</name>
    <dbReference type="NCBI Taxonomy" id="1286189"/>
    <lineage>
        <taxon>Bacteria</taxon>
        <taxon>Pseudomonadati</taxon>
        <taxon>Pseudomonadota</taxon>
        <taxon>Alphaproteobacteria</taxon>
        <taxon>Acetobacterales</taxon>
        <taxon>Acetobacteraceae</taxon>
        <taxon>Gluconacetobacter</taxon>
    </lineage>
</organism>
<reference evidence="1 2" key="1">
    <citation type="submission" date="2020-04" db="EMBL/GenBank/DDBJ databases">
        <title>Description of novel Gluconacetobacter.</title>
        <authorList>
            <person name="Sombolestani A."/>
        </authorList>
    </citation>
    <scope>NUCLEOTIDE SEQUENCE [LARGE SCALE GENOMIC DNA]</scope>
    <source>
        <strain evidence="1 2">LMG 27802</strain>
    </source>
</reference>
<dbReference type="Gene3D" id="1.25.40.10">
    <property type="entry name" value="Tetratricopeptide repeat domain"/>
    <property type="match status" value="1"/>
</dbReference>
<protein>
    <recommendedName>
        <fullName evidence="3">Alpha/beta hydrolase</fullName>
    </recommendedName>
</protein>
<dbReference type="EMBL" id="JABEQM010000029">
    <property type="protein sequence ID" value="MBB2203374.1"/>
    <property type="molecule type" value="Genomic_DNA"/>
</dbReference>
<evidence type="ECO:0008006" key="3">
    <source>
        <dbReference type="Google" id="ProtNLM"/>
    </source>
</evidence>
<proteinExistence type="predicted"/>
<dbReference type="InterPro" id="IPR011990">
    <property type="entry name" value="TPR-like_helical_dom_sf"/>
</dbReference>
<accession>A0A7W4KAJ0</accession>
<dbReference type="SUPFAM" id="SSF48452">
    <property type="entry name" value="TPR-like"/>
    <property type="match status" value="1"/>
</dbReference>
<gene>
    <name evidence="1" type="ORF">HLH28_17695</name>
</gene>
<sequence>MALTQALSPYAIYMPGECDSTVILAFSYRDIPAGKFGHYKILSGLPYSKLLVNCVHESWYQDGIPPFGDTIDATARAIEQFLHKKNVTRVVCFGHSMGGYAALLYGNLLSADSVLAFAPEVILNWPGGRAVKHLRGRGDPKHVSLVRGDRVWKRNRSRLFFGKNELLDTAHALIWHSVSLEPIHMLDDCGHAVAPHLNYHSLLGPLINEVASKGTTSCVSQLEADQSHLDGVYGAGITSIPPLDDIVDGYKKICAMDPGNAHLQFQMAQTLRSAKRHSEAATYAERALHFRPLPSHRALLIKSLFETKKFSECLYHIQRLPDDYASKPEILMMHAEVCAALDDIGEAARLSLHAFEIERLPKQALFAARCFRNQNEFVRAIDILEKAINNSSGNINIFLEKAAIHEKIKEFDRSYECIEMALMSSELDNVARDRIDRISARLNRNRIVSSA</sequence>
<keyword evidence="2" id="KW-1185">Reference proteome</keyword>
<comment type="caution">
    <text evidence="1">The sequence shown here is derived from an EMBL/GenBank/DDBJ whole genome shotgun (WGS) entry which is preliminary data.</text>
</comment>
<evidence type="ECO:0000313" key="2">
    <source>
        <dbReference type="Proteomes" id="UP000578030"/>
    </source>
</evidence>
<dbReference type="SUPFAM" id="SSF53474">
    <property type="entry name" value="alpha/beta-Hydrolases"/>
    <property type="match status" value="1"/>
</dbReference>
<evidence type="ECO:0000313" key="1">
    <source>
        <dbReference type="EMBL" id="MBB2203374.1"/>
    </source>
</evidence>
<dbReference type="InterPro" id="IPR029058">
    <property type="entry name" value="AB_hydrolase_fold"/>
</dbReference>
<dbReference type="InterPro" id="IPR019734">
    <property type="entry name" value="TPR_rpt"/>
</dbReference>
<dbReference type="Proteomes" id="UP000578030">
    <property type="component" value="Unassembled WGS sequence"/>
</dbReference>
<name>A0A7W4KAJ0_9PROT</name>
<dbReference type="SMART" id="SM00028">
    <property type="entry name" value="TPR"/>
    <property type="match status" value="3"/>
</dbReference>
<dbReference type="Gene3D" id="3.40.50.1820">
    <property type="entry name" value="alpha/beta hydrolase"/>
    <property type="match status" value="1"/>
</dbReference>